<feature type="region of interest" description="Disordered" evidence="1">
    <location>
        <begin position="482"/>
        <end position="510"/>
    </location>
</feature>
<keyword evidence="2" id="KW-0472">Membrane</keyword>
<accession>A0A067TJP6</accession>
<name>A0A067TJP6_GALM3</name>
<feature type="compositionally biased region" description="Low complexity" evidence="1">
    <location>
        <begin position="182"/>
        <end position="195"/>
    </location>
</feature>
<evidence type="ECO:0000313" key="3">
    <source>
        <dbReference type="EMBL" id="KDR80144.1"/>
    </source>
</evidence>
<dbReference type="OrthoDB" id="3056408at2759"/>
<evidence type="ECO:0008006" key="5">
    <source>
        <dbReference type="Google" id="ProtNLM"/>
    </source>
</evidence>
<proteinExistence type="predicted"/>
<feature type="region of interest" description="Disordered" evidence="1">
    <location>
        <begin position="176"/>
        <end position="195"/>
    </location>
</feature>
<evidence type="ECO:0000256" key="1">
    <source>
        <dbReference type="SAM" id="MobiDB-lite"/>
    </source>
</evidence>
<protein>
    <recommendedName>
        <fullName evidence="5">Transmembrane protein</fullName>
    </recommendedName>
</protein>
<feature type="region of interest" description="Disordered" evidence="1">
    <location>
        <begin position="432"/>
        <end position="452"/>
    </location>
</feature>
<feature type="region of interest" description="Disordered" evidence="1">
    <location>
        <begin position="332"/>
        <end position="355"/>
    </location>
</feature>
<feature type="transmembrane region" description="Helical" evidence="2">
    <location>
        <begin position="201"/>
        <end position="222"/>
    </location>
</feature>
<keyword evidence="4" id="KW-1185">Reference proteome</keyword>
<keyword evidence="2" id="KW-1133">Transmembrane helix</keyword>
<evidence type="ECO:0000313" key="4">
    <source>
        <dbReference type="Proteomes" id="UP000027222"/>
    </source>
</evidence>
<dbReference type="AlphaFoldDB" id="A0A067TJP6"/>
<gene>
    <name evidence="3" type="ORF">GALMADRAFT_277410</name>
</gene>
<reference evidence="4" key="1">
    <citation type="journal article" date="2014" name="Proc. Natl. Acad. Sci. U.S.A.">
        <title>Extensive sampling of basidiomycete genomes demonstrates inadequacy of the white-rot/brown-rot paradigm for wood decay fungi.</title>
        <authorList>
            <person name="Riley R."/>
            <person name="Salamov A.A."/>
            <person name="Brown D.W."/>
            <person name="Nagy L.G."/>
            <person name="Floudas D."/>
            <person name="Held B.W."/>
            <person name="Levasseur A."/>
            <person name="Lombard V."/>
            <person name="Morin E."/>
            <person name="Otillar R."/>
            <person name="Lindquist E.A."/>
            <person name="Sun H."/>
            <person name="LaButti K.M."/>
            <person name="Schmutz J."/>
            <person name="Jabbour D."/>
            <person name="Luo H."/>
            <person name="Baker S.E."/>
            <person name="Pisabarro A.G."/>
            <person name="Walton J.D."/>
            <person name="Blanchette R.A."/>
            <person name="Henrissat B."/>
            <person name="Martin F."/>
            <person name="Cullen D."/>
            <person name="Hibbett D.S."/>
            <person name="Grigoriev I.V."/>
        </authorList>
    </citation>
    <scope>NUCLEOTIDE SEQUENCE [LARGE SCALE GENOMIC DNA]</scope>
    <source>
        <strain evidence="4">CBS 339.88</strain>
    </source>
</reference>
<organism evidence="3 4">
    <name type="scientific">Galerina marginata (strain CBS 339.88)</name>
    <dbReference type="NCBI Taxonomy" id="685588"/>
    <lineage>
        <taxon>Eukaryota</taxon>
        <taxon>Fungi</taxon>
        <taxon>Dikarya</taxon>
        <taxon>Basidiomycota</taxon>
        <taxon>Agaricomycotina</taxon>
        <taxon>Agaricomycetes</taxon>
        <taxon>Agaricomycetidae</taxon>
        <taxon>Agaricales</taxon>
        <taxon>Agaricineae</taxon>
        <taxon>Strophariaceae</taxon>
        <taxon>Galerina</taxon>
    </lineage>
</organism>
<keyword evidence="2" id="KW-0812">Transmembrane</keyword>
<dbReference type="Proteomes" id="UP000027222">
    <property type="component" value="Unassembled WGS sequence"/>
</dbReference>
<evidence type="ECO:0000256" key="2">
    <source>
        <dbReference type="SAM" id="Phobius"/>
    </source>
</evidence>
<dbReference type="EMBL" id="KL142372">
    <property type="protein sequence ID" value="KDR80144.1"/>
    <property type="molecule type" value="Genomic_DNA"/>
</dbReference>
<sequence length="510" mass="55900">MCGPFPGNSPWTLVTGFLVSLSKPYKQEDIMKRWMRPSTRRRGLSLLMLLFCGTHTGVSVALPQPAITAPPTVLPVRPRADAEFLTTYGFFDSPTSSKASLAAGGSALAPIPEVFLAMAQETGRSTSSPVKLAQTAPLTVPASVTSSAVFPTESPPMRGPGLVVLTNPLPTMTQSIPGPTVSGNSESSSSISNRTASSRRMVVLGSVIGSILLFTVFLFFLLDPSISRKAFRFFCKSRKSRAKKIQREKATPAVHESWVSVVYLPNTNDQTFTEEEKHDVRARDKETSDPYIQNHIAPSSKFSVCSSLYVDSPGDSEVYSGISAEMERSAVNPRVSFAPGQKPVRPPRPPTADSPALSDSVYLACSDKPYVIVAPGTFSQINMDSMTTVEAPKRNLTPSEFFALHVPGLLASLSTSSSWRKKADRISAISEKRGSHVTKRETNHSRTRSEPMLHFPKAQRKSNVDSEYDYVNDSDVQDSMVQRLMKHRRSRSASGWAYPDRPKSRRQYNS</sequence>
<dbReference type="HOGENOM" id="CLU_534232_0_0_1"/>
<feature type="compositionally biased region" description="Basic and acidic residues" evidence="1">
    <location>
        <begin position="432"/>
        <end position="451"/>
    </location>
</feature>